<dbReference type="GO" id="GO:0016567">
    <property type="term" value="P:protein ubiquitination"/>
    <property type="evidence" value="ECO:0007669"/>
    <property type="project" value="UniProtKB-UniPathway"/>
</dbReference>
<evidence type="ECO:0000256" key="1">
    <source>
        <dbReference type="ARBA" id="ARBA00000900"/>
    </source>
</evidence>
<dbReference type="EC" id="2.3.2.27" evidence="3"/>
<comment type="pathway">
    <text evidence="2">Protein modification; protein ubiquitination.</text>
</comment>
<dbReference type="InterPro" id="IPR016024">
    <property type="entry name" value="ARM-type_fold"/>
</dbReference>
<dbReference type="InterPro" id="IPR052608">
    <property type="entry name" value="U-box_domain_protein"/>
</dbReference>
<sequence>MEEGREENLDLERLHIEPIYDSFRCPLTKKVMRDPVSLENGQTFEREAIEKWFKECKLKGRNLVCPITQRELRSTELNPSIALKNTIEEWNARNEATQLDSARRSLSLGTVEGEILKALRFLIIYCKKSQSNRIVIRNAELIPMVIDMLRNSSRLVRRKALETLRVVVEDDADSKEILAEGDTVRTIVKFLSHGEPKDREEAVSLLFELSKSEILCEKIGLVDGAVLILMGLASSRSENLLTVEKAEKTLENLGKCERNVRQLAKNGRLQPLLSLLLKGSAETKISMTAFLGELVIDNEVKILVANTVGSSLIDIMKHGTLQGREAGLKALNQISSYEVSAKILIRAGILPPLVQDLFSVGANALPMRLKEISATILANIVSSGYDFHSVPVGPARHRTLVSEDVIHNFLQLISNTGPTIECKLLQVLVGLTSSPTTVSSVVSTVKNSGAILSLVQFIESHHKDLRLASIKLLQNLSPHMGQELASCLRGSSSQLGTLVRVISESLGVISEEQAAAVGFLADLPERDSGMTRLMFEEKLFEVVFDGIVSIRQNKTRGSRFLTPCLEGLVKILARFTFVVPTDPDVLAFFREHNVASLFVELLQSNGLDNIQMVSASALENLSQATKNLTRLPELPKPGFFASIFFPCVSTNRGLMTGLCRVHHGMCSFKEAFCLVEGRAIHKLVALLDHTSVGVVKASLAALSTLLDDEVDVEKGVEAICEAEGFGPIIAVLIEKRTENLRRRAVWAVERLVRIDELASRVSGDPNATTALVEAFQNDDVMTRQIAERALRRIDRIPNFSGVFQRNGR</sequence>
<comment type="catalytic activity">
    <reaction evidence="1">
        <text>S-ubiquitinyl-[E2 ubiquitin-conjugating enzyme]-L-cysteine + [acceptor protein]-L-lysine = [E2 ubiquitin-conjugating enzyme]-L-cysteine + N(6)-ubiquitinyl-[acceptor protein]-L-lysine.</text>
        <dbReference type="EC" id="2.3.2.27"/>
    </reaction>
</comment>
<dbReference type="SMART" id="SM00185">
    <property type="entry name" value="ARM"/>
    <property type="match status" value="8"/>
</dbReference>
<dbReference type="InterPro" id="IPR003613">
    <property type="entry name" value="Ubox_domain"/>
</dbReference>
<dbReference type="SUPFAM" id="SSF57850">
    <property type="entry name" value="RING/U-box"/>
    <property type="match status" value="1"/>
</dbReference>
<name>A0A328DXE3_9ASTE</name>
<comment type="caution">
    <text evidence="7">The sequence shown here is derived from an EMBL/GenBank/DDBJ whole genome shotgun (WGS) entry which is preliminary data.</text>
</comment>
<keyword evidence="8" id="KW-1185">Reference proteome</keyword>
<dbReference type="PANTHER" id="PTHR45958">
    <property type="entry name" value="RING-TYPE E3 UBIQUITIN TRANSFERASE"/>
    <property type="match status" value="1"/>
</dbReference>
<gene>
    <name evidence="7" type="ORF">DM860_016872</name>
</gene>
<dbReference type="CDD" id="cd16664">
    <property type="entry name" value="RING-Ubox_PUB"/>
    <property type="match status" value="1"/>
</dbReference>
<keyword evidence="5" id="KW-0677">Repeat</keyword>
<evidence type="ECO:0000256" key="3">
    <source>
        <dbReference type="ARBA" id="ARBA00012483"/>
    </source>
</evidence>
<dbReference type="PANTHER" id="PTHR45958:SF6">
    <property type="entry name" value="U-BOX DOMAIN-CONTAINING PROTEIN 43"/>
    <property type="match status" value="1"/>
</dbReference>
<dbReference type="EMBL" id="NQVE01000060">
    <property type="protein sequence ID" value="RAL50405.1"/>
    <property type="molecule type" value="Genomic_DNA"/>
</dbReference>
<dbReference type="Gene3D" id="3.30.40.10">
    <property type="entry name" value="Zinc/RING finger domain, C3HC4 (zinc finger)"/>
    <property type="match status" value="1"/>
</dbReference>
<dbReference type="SUPFAM" id="SSF48371">
    <property type="entry name" value="ARM repeat"/>
    <property type="match status" value="2"/>
</dbReference>
<dbReference type="AlphaFoldDB" id="A0A328DXE3"/>
<evidence type="ECO:0000313" key="8">
    <source>
        <dbReference type="Proteomes" id="UP000249390"/>
    </source>
</evidence>
<accession>A0A328DXE3</accession>
<reference evidence="7 8" key="1">
    <citation type="submission" date="2018-06" db="EMBL/GenBank/DDBJ databases">
        <title>The Genome of Cuscuta australis (Dodder) Provides Insight into the Evolution of Plant Parasitism.</title>
        <authorList>
            <person name="Liu H."/>
        </authorList>
    </citation>
    <scope>NUCLEOTIDE SEQUENCE [LARGE SCALE GENOMIC DNA]</scope>
    <source>
        <strain evidence="8">cv. Yunnan</strain>
        <tissue evidence="7">Vines</tissue>
    </source>
</reference>
<dbReference type="InterPro" id="IPR000225">
    <property type="entry name" value="Armadillo"/>
</dbReference>
<proteinExistence type="predicted"/>
<dbReference type="SMART" id="SM00504">
    <property type="entry name" value="Ubox"/>
    <property type="match status" value="1"/>
</dbReference>
<dbReference type="GO" id="GO:0061630">
    <property type="term" value="F:ubiquitin protein ligase activity"/>
    <property type="evidence" value="ECO:0007669"/>
    <property type="project" value="UniProtKB-EC"/>
</dbReference>
<dbReference type="InterPro" id="IPR045210">
    <property type="entry name" value="RING-Ubox_PUB"/>
</dbReference>
<dbReference type="InterPro" id="IPR013083">
    <property type="entry name" value="Znf_RING/FYVE/PHD"/>
</dbReference>
<evidence type="ECO:0000313" key="7">
    <source>
        <dbReference type="EMBL" id="RAL50405.1"/>
    </source>
</evidence>
<dbReference type="Proteomes" id="UP000249390">
    <property type="component" value="Unassembled WGS sequence"/>
</dbReference>
<keyword evidence="4" id="KW-0808">Transferase</keyword>
<dbReference type="InterPro" id="IPR011989">
    <property type="entry name" value="ARM-like"/>
</dbReference>
<evidence type="ECO:0000256" key="4">
    <source>
        <dbReference type="ARBA" id="ARBA00022679"/>
    </source>
</evidence>
<dbReference type="PROSITE" id="PS51698">
    <property type="entry name" value="U_BOX"/>
    <property type="match status" value="1"/>
</dbReference>
<dbReference type="Pfam" id="PF04564">
    <property type="entry name" value="U-box"/>
    <property type="match status" value="1"/>
</dbReference>
<dbReference type="UniPathway" id="UPA00143"/>
<protein>
    <recommendedName>
        <fullName evidence="3">RING-type E3 ubiquitin transferase</fullName>
        <ecNumber evidence="3">2.3.2.27</ecNumber>
    </recommendedName>
</protein>
<evidence type="ECO:0000256" key="2">
    <source>
        <dbReference type="ARBA" id="ARBA00004906"/>
    </source>
</evidence>
<dbReference type="Gene3D" id="1.25.10.10">
    <property type="entry name" value="Leucine-rich Repeat Variant"/>
    <property type="match status" value="3"/>
</dbReference>
<feature type="domain" description="U-box" evidence="6">
    <location>
        <begin position="18"/>
        <end position="97"/>
    </location>
</feature>
<organism evidence="7 8">
    <name type="scientific">Cuscuta australis</name>
    <dbReference type="NCBI Taxonomy" id="267555"/>
    <lineage>
        <taxon>Eukaryota</taxon>
        <taxon>Viridiplantae</taxon>
        <taxon>Streptophyta</taxon>
        <taxon>Embryophyta</taxon>
        <taxon>Tracheophyta</taxon>
        <taxon>Spermatophyta</taxon>
        <taxon>Magnoliopsida</taxon>
        <taxon>eudicotyledons</taxon>
        <taxon>Gunneridae</taxon>
        <taxon>Pentapetalae</taxon>
        <taxon>asterids</taxon>
        <taxon>lamiids</taxon>
        <taxon>Solanales</taxon>
        <taxon>Convolvulaceae</taxon>
        <taxon>Cuscuteae</taxon>
        <taxon>Cuscuta</taxon>
        <taxon>Cuscuta subgen. Grammica</taxon>
        <taxon>Cuscuta sect. Cleistogrammica</taxon>
    </lineage>
</organism>
<evidence type="ECO:0000259" key="6">
    <source>
        <dbReference type="PROSITE" id="PS51698"/>
    </source>
</evidence>
<evidence type="ECO:0000256" key="5">
    <source>
        <dbReference type="ARBA" id="ARBA00022737"/>
    </source>
</evidence>